<accession>A0A401LSN5</accession>
<feature type="transmembrane region" description="Helical" evidence="6">
    <location>
        <begin position="467"/>
        <end position="491"/>
    </location>
</feature>
<sequence>MSIPVSDNRRIAKNTLFLYFRQILVIVVSLYTVRVVLVALGVEDYGIYNVVGGFVAMFSILSGALSVAISRFMTFEMGQGKSKRFLQKIYSSSVIIQIGMGIFIVLLLVTFGVWFVREQLVIPQNRLDAAVYVLLFSTVSFFVNLLSVPYNALIIAHEQMRAFAYISIVEAVLKLLVAFLLIVLPMDKLVLYGFCMVVVSCIICLSYVFYCKRHFGECRFILEFDKKLLSRMFAFSGWAFLGNGSFVMKEQGVNILLNMFCGPAVNAARAITTQVTTAVTMFVSNFMQAVNPQITKSYSSGNLENMRRLIFNSSRFSFFLLLLLGLPLMKNTNYILSLWLVSVPEYACLFIQLLLVFCLMDCLVQPLMTGLLAEGNIRTYEIALVVLNVGNVILSYFALKQGFAPGSVYVVSILIEVGIMWVRIYLSSKAYGLSVRTYCMEVCGKSIATAAIAGGITYWISLPLENAFWNFAITSLLIVLVTVIVIWIIALSKYERFLILSTLSSKLSKFTIILRQ</sequence>
<dbReference type="GO" id="GO:0005886">
    <property type="term" value="C:plasma membrane"/>
    <property type="evidence" value="ECO:0007669"/>
    <property type="project" value="UniProtKB-SubCell"/>
</dbReference>
<feature type="transmembrane region" description="Helical" evidence="6">
    <location>
        <begin position="94"/>
        <end position="117"/>
    </location>
</feature>
<feature type="transmembrane region" description="Helical" evidence="6">
    <location>
        <begin position="438"/>
        <end position="461"/>
    </location>
</feature>
<evidence type="ECO:0000313" key="8">
    <source>
        <dbReference type="Proteomes" id="UP000288079"/>
    </source>
</evidence>
<feature type="transmembrane region" description="Helical" evidence="6">
    <location>
        <begin position="405"/>
        <end position="426"/>
    </location>
</feature>
<dbReference type="PANTHER" id="PTHR30250">
    <property type="entry name" value="PST FAMILY PREDICTED COLANIC ACID TRANSPORTER"/>
    <property type="match status" value="1"/>
</dbReference>
<evidence type="ECO:0000256" key="1">
    <source>
        <dbReference type="ARBA" id="ARBA00004651"/>
    </source>
</evidence>
<organism evidence="7 8">
    <name type="scientific">Bacteroides faecalis</name>
    <dbReference type="NCBI Taxonomy" id="2447885"/>
    <lineage>
        <taxon>Bacteria</taxon>
        <taxon>Pseudomonadati</taxon>
        <taxon>Bacteroidota</taxon>
        <taxon>Bacteroidia</taxon>
        <taxon>Bacteroidales</taxon>
        <taxon>Bacteroidaceae</taxon>
        <taxon>Bacteroides</taxon>
    </lineage>
</organism>
<dbReference type="InterPro" id="IPR002797">
    <property type="entry name" value="Polysacc_synth"/>
</dbReference>
<evidence type="ECO:0000256" key="6">
    <source>
        <dbReference type="SAM" id="Phobius"/>
    </source>
</evidence>
<feature type="transmembrane region" description="Helical" evidence="6">
    <location>
        <begin position="46"/>
        <end position="73"/>
    </location>
</feature>
<dbReference type="OrthoDB" id="5365632at2"/>
<dbReference type="Pfam" id="PF01943">
    <property type="entry name" value="Polysacc_synt"/>
    <property type="match status" value="1"/>
</dbReference>
<keyword evidence="4 6" id="KW-1133">Transmembrane helix</keyword>
<comment type="caution">
    <text evidence="7">The sequence shown here is derived from an EMBL/GenBank/DDBJ whole genome shotgun (WGS) entry which is preliminary data.</text>
</comment>
<dbReference type="PANTHER" id="PTHR30250:SF26">
    <property type="entry name" value="PSMA PROTEIN"/>
    <property type="match status" value="1"/>
</dbReference>
<feature type="transmembrane region" description="Helical" evidence="6">
    <location>
        <begin position="380"/>
        <end position="399"/>
    </location>
</feature>
<keyword evidence="2" id="KW-1003">Cell membrane</keyword>
<dbReference type="Proteomes" id="UP000288079">
    <property type="component" value="Unassembled WGS sequence"/>
</dbReference>
<evidence type="ECO:0008006" key="9">
    <source>
        <dbReference type="Google" id="ProtNLM"/>
    </source>
</evidence>
<keyword evidence="3 6" id="KW-0812">Transmembrane</keyword>
<feature type="transmembrane region" description="Helical" evidence="6">
    <location>
        <begin position="349"/>
        <end position="368"/>
    </location>
</feature>
<keyword evidence="8" id="KW-1185">Reference proteome</keyword>
<protein>
    <recommendedName>
        <fullName evidence="9">Polysaccharide biosynthesis protein</fullName>
    </recommendedName>
</protein>
<feature type="transmembrane region" description="Helical" evidence="6">
    <location>
        <begin position="129"/>
        <end position="150"/>
    </location>
</feature>
<feature type="transmembrane region" description="Helical" evidence="6">
    <location>
        <begin position="189"/>
        <end position="210"/>
    </location>
</feature>
<dbReference type="EMBL" id="BHWB01000003">
    <property type="protein sequence ID" value="GCB34566.1"/>
    <property type="molecule type" value="Genomic_DNA"/>
</dbReference>
<feature type="transmembrane region" description="Helical" evidence="6">
    <location>
        <begin position="309"/>
        <end position="329"/>
    </location>
</feature>
<dbReference type="AlphaFoldDB" id="A0A401LSN5"/>
<reference evidence="7 8" key="1">
    <citation type="submission" date="2018-10" db="EMBL/GenBank/DDBJ databases">
        <title>Draft Genome Sequence of Bacteroides sp. KCTC 15687.</title>
        <authorList>
            <person name="Yu S.Y."/>
            <person name="Kim J.S."/>
            <person name="Oh B.S."/>
            <person name="Park S.H."/>
            <person name="Kang S.W."/>
            <person name="Park J.E."/>
            <person name="Choi S.H."/>
            <person name="Han K.I."/>
            <person name="Lee K.C."/>
            <person name="Eom M.K."/>
            <person name="Suh M.K."/>
            <person name="Lee D.H."/>
            <person name="Yoon H."/>
            <person name="Kim B."/>
            <person name="Yang S.J."/>
            <person name="Lee J.S."/>
            <person name="Lee J.H."/>
        </authorList>
    </citation>
    <scope>NUCLEOTIDE SEQUENCE [LARGE SCALE GENOMIC DNA]</scope>
    <source>
        <strain evidence="7 8">KCTC 15687</strain>
    </source>
</reference>
<evidence type="ECO:0000256" key="4">
    <source>
        <dbReference type="ARBA" id="ARBA00022989"/>
    </source>
</evidence>
<feature type="transmembrane region" description="Helical" evidence="6">
    <location>
        <begin position="162"/>
        <end position="183"/>
    </location>
</feature>
<dbReference type="RefSeq" id="WP_125040744.1">
    <property type="nucleotide sequence ID" value="NZ_BHWB01000003.1"/>
</dbReference>
<evidence type="ECO:0000313" key="7">
    <source>
        <dbReference type="EMBL" id="GCB34566.1"/>
    </source>
</evidence>
<evidence type="ECO:0000256" key="5">
    <source>
        <dbReference type="ARBA" id="ARBA00023136"/>
    </source>
</evidence>
<feature type="transmembrane region" description="Helical" evidence="6">
    <location>
        <begin position="18"/>
        <end position="40"/>
    </location>
</feature>
<evidence type="ECO:0000256" key="2">
    <source>
        <dbReference type="ARBA" id="ARBA00022475"/>
    </source>
</evidence>
<name>A0A401LSN5_9BACE</name>
<evidence type="ECO:0000256" key="3">
    <source>
        <dbReference type="ARBA" id="ARBA00022692"/>
    </source>
</evidence>
<gene>
    <name evidence="7" type="ORF">KGMB02408_15110</name>
</gene>
<comment type="subcellular location">
    <subcellularLocation>
        <location evidence="1">Cell membrane</location>
        <topology evidence="1">Multi-pass membrane protein</topology>
    </subcellularLocation>
</comment>
<dbReference type="InterPro" id="IPR050833">
    <property type="entry name" value="Poly_Biosynth_Transport"/>
</dbReference>
<keyword evidence="5 6" id="KW-0472">Membrane</keyword>
<proteinExistence type="predicted"/>